<evidence type="ECO:0000256" key="1">
    <source>
        <dbReference type="ARBA" id="ARBA00022517"/>
    </source>
</evidence>
<dbReference type="Gene3D" id="3.30.70.1490">
    <property type="entry name" value="Cysteine protease Prp"/>
    <property type="match status" value="1"/>
</dbReference>
<keyword evidence="8" id="KW-1185">Reference proteome</keyword>
<evidence type="ECO:0000256" key="6">
    <source>
        <dbReference type="ARBA" id="ARBA00044538"/>
    </source>
</evidence>
<dbReference type="GO" id="GO:0042254">
    <property type="term" value="P:ribosome biogenesis"/>
    <property type="evidence" value="ECO:0007669"/>
    <property type="project" value="UniProtKB-KW"/>
</dbReference>
<dbReference type="GO" id="GO:0008234">
    <property type="term" value="F:cysteine-type peptidase activity"/>
    <property type="evidence" value="ECO:0007669"/>
    <property type="project" value="UniProtKB-KW"/>
</dbReference>
<dbReference type="GO" id="GO:0006508">
    <property type="term" value="P:proteolysis"/>
    <property type="evidence" value="ECO:0007669"/>
    <property type="project" value="UniProtKB-KW"/>
</dbReference>
<evidence type="ECO:0000313" key="7">
    <source>
        <dbReference type="EMBL" id="OAL10155.1"/>
    </source>
</evidence>
<gene>
    <name evidence="7" type="ORF">A6V39_04555</name>
</gene>
<dbReference type="AlphaFoldDB" id="A0A1A9QDY7"/>
<name>A0A1A9QDY7_9MOLU</name>
<dbReference type="PANTHER" id="PTHR39178:SF1">
    <property type="entry name" value="RIBOSOMAL-PROCESSING CYSTEINE PROTEASE PRP"/>
    <property type="match status" value="1"/>
</dbReference>
<organism evidence="7 8">
    <name type="scientific">Candidatus Mycoplasma haematobovis</name>
    <dbReference type="NCBI Taxonomy" id="432608"/>
    <lineage>
        <taxon>Bacteria</taxon>
        <taxon>Bacillati</taxon>
        <taxon>Mycoplasmatota</taxon>
        <taxon>Mollicutes</taxon>
        <taxon>Mycoplasmataceae</taxon>
        <taxon>Mycoplasma</taxon>
    </lineage>
</organism>
<keyword evidence="2" id="KW-0645">Protease</keyword>
<evidence type="ECO:0000256" key="5">
    <source>
        <dbReference type="ARBA" id="ARBA00044503"/>
    </source>
</evidence>
<dbReference type="PANTHER" id="PTHR39178">
    <property type="entry name" value="HYPOTHETICAL RIBOSOME-ASSOCIATED PROTEIN"/>
    <property type="match status" value="1"/>
</dbReference>
<accession>A0A1A9QDY7</accession>
<dbReference type="EMBL" id="LWUJ01000012">
    <property type="protein sequence ID" value="OAL10155.1"/>
    <property type="molecule type" value="Genomic_DNA"/>
</dbReference>
<evidence type="ECO:0000256" key="4">
    <source>
        <dbReference type="ARBA" id="ARBA00022807"/>
    </source>
</evidence>
<evidence type="ECO:0000313" key="8">
    <source>
        <dbReference type="Proteomes" id="UP000077623"/>
    </source>
</evidence>
<dbReference type="Proteomes" id="UP000077623">
    <property type="component" value="Unassembled WGS sequence"/>
</dbReference>
<keyword evidence="3" id="KW-0378">Hydrolase</keyword>
<dbReference type="InterPro" id="IPR036764">
    <property type="entry name" value="Peptidase_Prp_sf"/>
</dbReference>
<dbReference type="InterPro" id="IPR007422">
    <property type="entry name" value="Peptidase_Prp"/>
</dbReference>
<protein>
    <recommendedName>
        <fullName evidence="6">Ribosomal processing cysteine protease Prp</fullName>
    </recommendedName>
</protein>
<dbReference type="RefSeq" id="WP_187150540.1">
    <property type="nucleotide sequence ID" value="NZ_LWUJ01000012.1"/>
</dbReference>
<evidence type="ECO:0000256" key="3">
    <source>
        <dbReference type="ARBA" id="ARBA00022801"/>
    </source>
</evidence>
<evidence type="ECO:0000256" key="2">
    <source>
        <dbReference type="ARBA" id="ARBA00022670"/>
    </source>
</evidence>
<dbReference type="Pfam" id="PF04327">
    <property type="entry name" value="Peptidase_Prp"/>
    <property type="match status" value="1"/>
</dbReference>
<keyword evidence="1" id="KW-0690">Ribosome biogenesis</keyword>
<dbReference type="STRING" id="432608.A6V39_04555"/>
<dbReference type="CDD" id="cd16332">
    <property type="entry name" value="Prp-like"/>
    <property type="match status" value="1"/>
</dbReference>
<proteinExistence type="inferred from homology"/>
<reference evidence="8" key="1">
    <citation type="submission" date="2016-04" db="EMBL/GenBank/DDBJ databases">
        <authorList>
            <person name="Quiroz-Castaneda R.E."/>
            <person name="Martinez-Ocampo F."/>
        </authorList>
    </citation>
    <scope>NUCLEOTIDE SEQUENCE [LARGE SCALE GENOMIC DNA]</scope>
    <source>
        <strain evidence="8">INIFAP01</strain>
    </source>
</reference>
<dbReference type="SUPFAM" id="SSF118010">
    <property type="entry name" value="TM1457-like"/>
    <property type="match status" value="1"/>
</dbReference>
<comment type="similarity">
    <text evidence="5">Belongs to the Prp family.</text>
</comment>
<keyword evidence="4" id="KW-0788">Thiol protease</keyword>
<sequence>MTKIIITNNSLLIAGHTNYASKGKDLVCAAISALVTGSAEIWKDNKEIETTIDEDSYYFKFNNLSKVTKIELDFLIKHLKIISNNYSEHIKITYRDFTYCR</sequence>
<comment type="caution">
    <text evidence="7">The sequence shown here is derived from an EMBL/GenBank/DDBJ whole genome shotgun (WGS) entry which is preliminary data.</text>
</comment>